<proteinExistence type="inferred from homology"/>
<keyword evidence="6" id="KW-0325">Glycoprotein</keyword>
<evidence type="ECO:0000256" key="7">
    <source>
        <dbReference type="SAM" id="Phobius"/>
    </source>
</evidence>
<comment type="similarity">
    <text evidence="2">Belongs to the DUOXA family.</text>
</comment>
<protein>
    <recommendedName>
        <fullName evidence="10">Dual oxidase maturation factor 1</fullName>
    </recommendedName>
</protein>
<keyword evidence="9" id="KW-1185">Reference proteome</keyword>
<feature type="transmembrane region" description="Helical" evidence="7">
    <location>
        <begin position="132"/>
        <end position="151"/>
    </location>
</feature>
<evidence type="ECO:0000313" key="8">
    <source>
        <dbReference type="Ensembl" id="ENSPCEP00000023673.1"/>
    </source>
</evidence>
<feature type="transmembrane region" description="Helical" evidence="7">
    <location>
        <begin position="157"/>
        <end position="177"/>
    </location>
</feature>
<keyword evidence="3 7" id="KW-0812">Transmembrane</keyword>
<dbReference type="GO" id="GO:0015031">
    <property type="term" value="P:protein transport"/>
    <property type="evidence" value="ECO:0007669"/>
    <property type="project" value="InterPro"/>
</dbReference>
<reference evidence="8" key="1">
    <citation type="submission" date="2025-08" db="UniProtKB">
        <authorList>
            <consortium name="Ensembl"/>
        </authorList>
    </citation>
    <scope>IDENTIFICATION</scope>
</reference>
<organism evidence="8 9">
    <name type="scientific">Pelusios castaneus</name>
    <name type="common">West African mud turtle</name>
    <dbReference type="NCBI Taxonomy" id="367368"/>
    <lineage>
        <taxon>Eukaryota</taxon>
        <taxon>Metazoa</taxon>
        <taxon>Chordata</taxon>
        <taxon>Craniata</taxon>
        <taxon>Vertebrata</taxon>
        <taxon>Euteleostomi</taxon>
        <taxon>Archelosauria</taxon>
        <taxon>Testudinata</taxon>
        <taxon>Testudines</taxon>
        <taxon>Pleurodira</taxon>
        <taxon>Pelomedusidae</taxon>
        <taxon>Pelusios</taxon>
    </lineage>
</organism>
<dbReference type="Pfam" id="PF10204">
    <property type="entry name" value="DuoxA"/>
    <property type="match status" value="1"/>
</dbReference>
<dbReference type="AlphaFoldDB" id="A0A8C8SR39"/>
<accession>A0A8C8SR39</accession>
<evidence type="ECO:0000256" key="5">
    <source>
        <dbReference type="ARBA" id="ARBA00023136"/>
    </source>
</evidence>
<keyword evidence="4 7" id="KW-1133">Transmembrane helix</keyword>
<keyword evidence="5 7" id="KW-0472">Membrane</keyword>
<evidence type="ECO:0000256" key="3">
    <source>
        <dbReference type="ARBA" id="ARBA00022692"/>
    </source>
</evidence>
<evidence type="ECO:0000256" key="6">
    <source>
        <dbReference type="ARBA" id="ARBA00023180"/>
    </source>
</evidence>
<dbReference type="GO" id="GO:0005789">
    <property type="term" value="C:endoplasmic reticulum membrane"/>
    <property type="evidence" value="ECO:0007669"/>
    <property type="project" value="InterPro"/>
</dbReference>
<name>A0A8C8SR39_9SAUR</name>
<dbReference type="PANTHER" id="PTHR31158">
    <property type="entry name" value="DUAL OXIDASE 2"/>
    <property type="match status" value="1"/>
</dbReference>
<reference evidence="8" key="2">
    <citation type="submission" date="2025-09" db="UniProtKB">
        <authorList>
            <consortium name="Ensembl"/>
        </authorList>
    </citation>
    <scope>IDENTIFICATION</scope>
</reference>
<comment type="subcellular location">
    <subcellularLocation>
        <location evidence="1">Membrane</location>
        <topology evidence="1">Multi-pass membrane protein</topology>
    </subcellularLocation>
</comment>
<evidence type="ECO:0008006" key="10">
    <source>
        <dbReference type="Google" id="ProtNLM"/>
    </source>
</evidence>
<dbReference type="InterPro" id="IPR018469">
    <property type="entry name" value="Dual_oxidase_maturation_fac"/>
</dbReference>
<dbReference type="Ensembl" id="ENSPCET00000024466.1">
    <property type="protein sequence ID" value="ENSPCEP00000023673.1"/>
    <property type="gene ID" value="ENSPCEG00000017940.1"/>
</dbReference>
<evidence type="ECO:0000256" key="4">
    <source>
        <dbReference type="ARBA" id="ARBA00022989"/>
    </source>
</evidence>
<evidence type="ECO:0000256" key="1">
    <source>
        <dbReference type="ARBA" id="ARBA00004141"/>
    </source>
</evidence>
<sequence>GSCAHKGSQCQPLNHASSPPTAVQFTGDWETGWVTANTSYKSFSRAMVNAEVGLHIGLAGVNVTLVGNPVNQINETINYNEHFDWTFGTNYDDTYKEGLAKGLPSPILYVAEKFTQNSPCGVYSQYRISSHYTSATMWVAFCAWLISNMLFSMPVLVYGGYMILVTGTFMIFSLLSFSTVRNSPLCTIQFGPASLQTVYGGSFWLTLATSRPPRLLCVKKNSQKTFSFILRMDPQLCWQPQVDVGGSGWNSDLNCSRLASGAVWGNRPAAQQKPQLLYTELLAENQHSWQWGGVGTGQADHIGTFNRLWILHASGKNSHSLYMFSPTSS</sequence>
<evidence type="ECO:0000256" key="2">
    <source>
        <dbReference type="ARBA" id="ARBA00009816"/>
    </source>
</evidence>
<dbReference type="Proteomes" id="UP000694393">
    <property type="component" value="Unplaced"/>
</dbReference>
<dbReference type="PANTHER" id="PTHR31158:SF1">
    <property type="entry name" value="DOXA1 FACTOR-RELATED"/>
    <property type="match status" value="1"/>
</dbReference>
<evidence type="ECO:0000313" key="9">
    <source>
        <dbReference type="Proteomes" id="UP000694393"/>
    </source>
</evidence>